<dbReference type="EMBL" id="JADIME010000092">
    <property type="protein sequence ID" value="MBO8466044.1"/>
    <property type="molecule type" value="Genomic_DNA"/>
</dbReference>
<evidence type="ECO:0000313" key="10">
    <source>
        <dbReference type="EMBL" id="MBO8466044.1"/>
    </source>
</evidence>
<accession>A0A9D9I664</accession>
<evidence type="ECO:0000259" key="8">
    <source>
        <dbReference type="Pfam" id="PF02687"/>
    </source>
</evidence>
<proteinExistence type="inferred from homology"/>
<evidence type="ECO:0000256" key="7">
    <source>
        <dbReference type="SAM" id="Phobius"/>
    </source>
</evidence>
<keyword evidence="6 7" id="KW-0472">Membrane</keyword>
<evidence type="ECO:0000256" key="1">
    <source>
        <dbReference type="ARBA" id="ARBA00004651"/>
    </source>
</evidence>
<dbReference type="AlphaFoldDB" id="A0A9D9I664"/>
<sequence length="403" mass="43897">MKTVFFISRRLSARSGLATLSVATSIVVMLLGLMISNGFRHEIQDSVFSSWGNMAVMSPYMDLMSEKHFVKAGQGQLDCIRASSKGIEDVSAVIYRAGVLKSQEGVSGVMFKGVDSLYDFAPLEGRLCEGEFPDYSAEGISTEALIPYRIAKESGLGTGDSFMAYFIGDEVKARRFRITGIYRSLSGEDGSFIFADIGNLRRLNAWEPDAVSAIEIFLKKGADEEEAFNAVSQAIYECYDTEDPSAIVYATRNRFPSVFDWLGLLDFNLYAILLLMFVVSGFNMVSGLLIILFENISTIGILKTMGMRNASIAKTFVAKASSIVLKGMLAGNAVALALAAIQNGTGIIRLNPENYIVETMPVAFSWGGILLLDAIAYIAIMAVLLIPCMFISRVDAAKSVKML</sequence>
<feature type="transmembrane region" description="Helical" evidence="7">
    <location>
        <begin position="323"/>
        <end position="343"/>
    </location>
</feature>
<feature type="transmembrane region" description="Helical" evidence="7">
    <location>
        <begin position="15"/>
        <end position="35"/>
    </location>
</feature>
<evidence type="ECO:0000259" key="9">
    <source>
        <dbReference type="Pfam" id="PF12704"/>
    </source>
</evidence>
<feature type="domain" description="ABC3 transporter permease C-terminal" evidence="8">
    <location>
        <begin position="271"/>
        <end position="392"/>
    </location>
</feature>
<dbReference type="InterPro" id="IPR051447">
    <property type="entry name" value="Lipoprotein-release_system"/>
</dbReference>
<dbReference type="InterPro" id="IPR025857">
    <property type="entry name" value="MacB_PCD"/>
</dbReference>
<dbReference type="Pfam" id="PF12704">
    <property type="entry name" value="MacB_PCD"/>
    <property type="match status" value="1"/>
</dbReference>
<reference evidence="10" key="2">
    <citation type="journal article" date="2021" name="PeerJ">
        <title>Extensive microbial diversity within the chicken gut microbiome revealed by metagenomics and culture.</title>
        <authorList>
            <person name="Gilroy R."/>
            <person name="Ravi A."/>
            <person name="Getino M."/>
            <person name="Pursley I."/>
            <person name="Horton D.L."/>
            <person name="Alikhan N.F."/>
            <person name="Baker D."/>
            <person name="Gharbi K."/>
            <person name="Hall N."/>
            <person name="Watson M."/>
            <person name="Adriaenssens E.M."/>
            <person name="Foster-Nyarko E."/>
            <person name="Jarju S."/>
            <person name="Secka A."/>
            <person name="Antonio M."/>
            <person name="Oren A."/>
            <person name="Chaudhuri R.R."/>
            <person name="La Ragione R."/>
            <person name="Hildebrand F."/>
            <person name="Pallen M.J."/>
        </authorList>
    </citation>
    <scope>NUCLEOTIDE SEQUENCE</scope>
    <source>
        <strain evidence="10">10037</strain>
    </source>
</reference>
<comment type="caution">
    <text evidence="10">The sequence shown here is derived from an EMBL/GenBank/DDBJ whole genome shotgun (WGS) entry which is preliminary data.</text>
</comment>
<dbReference type="GO" id="GO:0098797">
    <property type="term" value="C:plasma membrane protein complex"/>
    <property type="evidence" value="ECO:0007669"/>
    <property type="project" value="TreeGrafter"/>
</dbReference>
<comment type="similarity">
    <text evidence="2">Belongs to the ABC-4 integral membrane protein family. LolC/E subfamily.</text>
</comment>
<keyword evidence="5 7" id="KW-1133">Transmembrane helix</keyword>
<organism evidence="10 11">
    <name type="scientific">Candidatus Merdivivens pullistercoris</name>
    <dbReference type="NCBI Taxonomy" id="2840873"/>
    <lineage>
        <taxon>Bacteria</taxon>
        <taxon>Pseudomonadati</taxon>
        <taxon>Bacteroidota</taxon>
        <taxon>Bacteroidia</taxon>
        <taxon>Bacteroidales</taxon>
        <taxon>Muribaculaceae</taxon>
        <taxon>Muribaculaceae incertae sedis</taxon>
        <taxon>Candidatus Merdivivens</taxon>
    </lineage>
</organism>
<reference evidence="10" key="1">
    <citation type="submission" date="2020-10" db="EMBL/GenBank/DDBJ databases">
        <authorList>
            <person name="Gilroy R."/>
        </authorList>
    </citation>
    <scope>NUCLEOTIDE SEQUENCE</scope>
    <source>
        <strain evidence="10">10037</strain>
    </source>
</reference>
<evidence type="ECO:0000256" key="6">
    <source>
        <dbReference type="ARBA" id="ARBA00023136"/>
    </source>
</evidence>
<evidence type="ECO:0000256" key="2">
    <source>
        <dbReference type="ARBA" id="ARBA00005236"/>
    </source>
</evidence>
<gene>
    <name evidence="10" type="ORF">IAB93_08665</name>
</gene>
<dbReference type="Proteomes" id="UP000823597">
    <property type="component" value="Unassembled WGS sequence"/>
</dbReference>
<feature type="transmembrane region" description="Helical" evidence="7">
    <location>
        <begin position="363"/>
        <end position="392"/>
    </location>
</feature>
<evidence type="ECO:0000256" key="3">
    <source>
        <dbReference type="ARBA" id="ARBA00022475"/>
    </source>
</evidence>
<evidence type="ECO:0000256" key="5">
    <source>
        <dbReference type="ARBA" id="ARBA00022989"/>
    </source>
</evidence>
<dbReference type="InterPro" id="IPR003838">
    <property type="entry name" value="ABC3_permease_C"/>
</dbReference>
<protein>
    <submittedName>
        <fullName evidence="10">ABC transporter permease</fullName>
    </submittedName>
</protein>
<evidence type="ECO:0000256" key="4">
    <source>
        <dbReference type="ARBA" id="ARBA00022692"/>
    </source>
</evidence>
<feature type="domain" description="MacB-like periplasmic core" evidence="9">
    <location>
        <begin position="15"/>
        <end position="233"/>
    </location>
</feature>
<dbReference type="PANTHER" id="PTHR30489:SF0">
    <property type="entry name" value="LIPOPROTEIN-RELEASING SYSTEM TRANSMEMBRANE PROTEIN LOLE"/>
    <property type="match status" value="1"/>
</dbReference>
<dbReference type="PANTHER" id="PTHR30489">
    <property type="entry name" value="LIPOPROTEIN-RELEASING SYSTEM TRANSMEMBRANE PROTEIN LOLE"/>
    <property type="match status" value="1"/>
</dbReference>
<name>A0A9D9I664_9BACT</name>
<dbReference type="Pfam" id="PF02687">
    <property type="entry name" value="FtsX"/>
    <property type="match status" value="1"/>
</dbReference>
<comment type="subcellular location">
    <subcellularLocation>
        <location evidence="1">Cell membrane</location>
        <topology evidence="1">Multi-pass membrane protein</topology>
    </subcellularLocation>
</comment>
<keyword evidence="3" id="KW-1003">Cell membrane</keyword>
<evidence type="ECO:0000313" key="11">
    <source>
        <dbReference type="Proteomes" id="UP000823597"/>
    </source>
</evidence>
<dbReference type="GO" id="GO:0044874">
    <property type="term" value="P:lipoprotein localization to outer membrane"/>
    <property type="evidence" value="ECO:0007669"/>
    <property type="project" value="TreeGrafter"/>
</dbReference>
<keyword evidence="4 7" id="KW-0812">Transmembrane</keyword>